<dbReference type="Proteomes" id="UP000410492">
    <property type="component" value="Unassembled WGS sequence"/>
</dbReference>
<feature type="region of interest" description="Disordered" evidence="1">
    <location>
        <begin position="32"/>
        <end position="52"/>
    </location>
</feature>
<name>A0A653BNT2_CALMS</name>
<dbReference type="EMBL" id="CAACVG010002909">
    <property type="protein sequence ID" value="VEN37030.1"/>
    <property type="molecule type" value="Genomic_DNA"/>
</dbReference>
<reference evidence="2 3" key="1">
    <citation type="submission" date="2019-01" db="EMBL/GenBank/DDBJ databases">
        <authorList>
            <person name="Sayadi A."/>
        </authorList>
    </citation>
    <scope>NUCLEOTIDE SEQUENCE [LARGE SCALE GENOMIC DNA]</scope>
</reference>
<dbReference type="AlphaFoldDB" id="A0A653BNT2"/>
<evidence type="ECO:0000256" key="1">
    <source>
        <dbReference type="SAM" id="MobiDB-lite"/>
    </source>
</evidence>
<gene>
    <name evidence="2" type="ORF">CALMAC_LOCUS2413</name>
</gene>
<proteinExistence type="predicted"/>
<organism evidence="2 3">
    <name type="scientific">Callosobruchus maculatus</name>
    <name type="common">Southern cowpea weevil</name>
    <name type="synonym">Pulse bruchid</name>
    <dbReference type="NCBI Taxonomy" id="64391"/>
    <lineage>
        <taxon>Eukaryota</taxon>
        <taxon>Metazoa</taxon>
        <taxon>Ecdysozoa</taxon>
        <taxon>Arthropoda</taxon>
        <taxon>Hexapoda</taxon>
        <taxon>Insecta</taxon>
        <taxon>Pterygota</taxon>
        <taxon>Neoptera</taxon>
        <taxon>Endopterygota</taxon>
        <taxon>Coleoptera</taxon>
        <taxon>Polyphaga</taxon>
        <taxon>Cucujiformia</taxon>
        <taxon>Chrysomeloidea</taxon>
        <taxon>Chrysomelidae</taxon>
        <taxon>Bruchinae</taxon>
        <taxon>Bruchini</taxon>
        <taxon>Callosobruchus</taxon>
    </lineage>
</organism>
<keyword evidence="3" id="KW-1185">Reference proteome</keyword>
<sequence>MLFFRGLITDKFLSMPKLDSLNRNNIAIKNKTKTALPNATKPSSKPKKSAKGAKATAAMYVAKLTNSAVLLAGTGNTNVKKSQDFSVNTVHTKQSKKGQ</sequence>
<protein>
    <submittedName>
        <fullName evidence="2">Uncharacterized protein</fullName>
    </submittedName>
</protein>
<evidence type="ECO:0000313" key="3">
    <source>
        <dbReference type="Proteomes" id="UP000410492"/>
    </source>
</evidence>
<evidence type="ECO:0000313" key="2">
    <source>
        <dbReference type="EMBL" id="VEN37030.1"/>
    </source>
</evidence>
<accession>A0A653BNT2</accession>